<dbReference type="AlphaFoldDB" id="A0A8R1X0K6"/>
<dbReference type="GeneID" id="103307974"/>
<dbReference type="OrthoDB" id="6622882at2759"/>
<dbReference type="SUPFAM" id="SSF53098">
    <property type="entry name" value="Ribonuclease H-like"/>
    <property type="match status" value="1"/>
</dbReference>
<evidence type="ECO:0000256" key="1">
    <source>
        <dbReference type="SAM" id="Phobius"/>
    </source>
</evidence>
<dbReference type="PANTHER" id="PTHR37162">
    <property type="entry name" value="HAT FAMILY DIMERISATION DOMAINCONTAINING PROTEIN-RELATED"/>
    <property type="match status" value="1"/>
</dbReference>
<dbReference type="Proteomes" id="UP000007819">
    <property type="component" value="Chromosome X"/>
</dbReference>
<feature type="transmembrane region" description="Helical" evidence="1">
    <location>
        <begin position="207"/>
        <end position="226"/>
    </location>
</feature>
<dbReference type="KEGG" id="api:103307974"/>
<dbReference type="EnsemblMetazoa" id="XM_008180533.1">
    <property type="protein sequence ID" value="XP_008178755.1"/>
    <property type="gene ID" value="LOC103307974"/>
</dbReference>
<keyword evidence="1" id="KW-0812">Transmembrane</keyword>
<keyword evidence="1" id="KW-1133">Transmembrane helix</keyword>
<reference evidence="2" key="2">
    <citation type="submission" date="2022-06" db="UniProtKB">
        <authorList>
            <consortium name="EnsemblMetazoa"/>
        </authorList>
    </citation>
    <scope>IDENTIFICATION</scope>
</reference>
<keyword evidence="3" id="KW-1185">Reference proteome</keyword>
<name>A0A8R1X0K6_ACYPI</name>
<dbReference type="InterPro" id="IPR012337">
    <property type="entry name" value="RNaseH-like_sf"/>
</dbReference>
<dbReference type="RefSeq" id="XP_008178755.1">
    <property type="nucleotide sequence ID" value="XM_008180533.1"/>
</dbReference>
<accession>A0A8R1X0K6</accession>
<organism evidence="2 3">
    <name type="scientific">Acyrthosiphon pisum</name>
    <name type="common">Pea aphid</name>
    <dbReference type="NCBI Taxonomy" id="7029"/>
    <lineage>
        <taxon>Eukaryota</taxon>
        <taxon>Metazoa</taxon>
        <taxon>Ecdysozoa</taxon>
        <taxon>Arthropoda</taxon>
        <taxon>Hexapoda</taxon>
        <taxon>Insecta</taxon>
        <taxon>Pterygota</taxon>
        <taxon>Neoptera</taxon>
        <taxon>Paraneoptera</taxon>
        <taxon>Hemiptera</taxon>
        <taxon>Sternorrhyncha</taxon>
        <taxon>Aphidomorpha</taxon>
        <taxon>Aphidoidea</taxon>
        <taxon>Aphididae</taxon>
        <taxon>Macrosiphini</taxon>
        <taxon>Acyrthosiphon</taxon>
    </lineage>
</organism>
<evidence type="ECO:0008006" key="4">
    <source>
        <dbReference type="Google" id="ProtNLM"/>
    </source>
</evidence>
<proteinExistence type="predicted"/>
<evidence type="ECO:0000313" key="2">
    <source>
        <dbReference type="EnsemblMetazoa" id="XP_008178755.1"/>
    </source>
</evidence>
<evidence type="ECO:0000313" key="3">
    <source>
        <dbReference type="Proteomes" id="UP000007819"/>
    </source>
</evidence>
<dbReference type="OMA" id="YINCCTH"/>
<sequence>MKLKRTKATNIITNVIAPVEKEMLSLKLNKSKFSIMIDESTDVACISTMCVRFFDTESKIIVTRFWDLVQVFDVKEPETVNKGATSENLFNKCIQSFETHNVDVKNIVGFGSDGCSTIIGSKNSVSSRLKITFPRIFIMKCICHSLHLCCSEACKSLPRRIEDFARNVFNFFSHSSKRQSQYIEFQNFSIFLYINCCTHLRRGGCRYLLLSSVFWNSGWLYIHILIKSGFQKYLLQQKIFIPS</sequence>
<protein>
    <recommendedName>
        <fullName evidence="4">DUF4371 domain-containing protein</fullName>
    </recommendedName>
</protein>
<reference evidence="3" key="1">
    <citation type="submission" date="2010-06" db="EMBL/GenBank/DDBJ databases">
        <authorList>
            <person name="Jiang H."/>
            <person name="Abraham K."/>
            <person name="Ali S."/>
            <person name="Alsbrooks S.L."/>
            <person name="Anim B.N."/>
            <person name="Anosike U.S."/>
            <person name="Attaway T."/>
            <person name="Bandaranaike D.P."/>
            <person name="Battles P.K."/>
            <person name="Bell S.N."/>
            <person name="Bell A.V."/>
            <person name="Beltran B."/>
            <person name="Bickham C."/>
            <person name="Bustamante Y."/>
            <person name="Caleb T."/>
            <person name="Canada A."/>
            <person name="Cardenas V."/>
            <person name="Carter K."/>
            <person name="Chacko J."/>
            <person name="Chandrabose M.N."/>
            <person name="Chavez D."/>
            <person name="Chavez A."/>
            <person name="Chen L."/>
            <person name="Chu H.-S."/>
            <person name="Claassen K.J."/>
            <person name="Cockrell R."/>
            <person name="Collins M."/>
            <person name="Cooper J.A."/>
            <person name="Cree A."/>
            <person name="Curry S.M."/>
            <person name="Da Y."/>
            <person name="Dao M.D."/>
            <person name="Das B."/>
            <person name="Davila M.-L."/>
            <person name="Davy-Carroll L."/>
            <person name="Denson S."/>
            <person name="Dinh H."/>
            <person name="Ebong V.E."/>
            <person name="Edwards J.R."/>
            <person name="Egan A."/>
            <person name="El-Daye J."/>
            <person name="Escobedo L."/>
            <person name="Fernandez S."/>
            <person name="Fernando P.R."/>
            <person name="Flagg N."/>
            <person name="Forbes L.D."/>
            <person name="Fowler R.G."/>
            <person name="Fu Q."/>
            <person name="Gabisi R.A."/>
            <person name="Ganer J."/>
            <person name="Garbino Pronczuk A."/>
            <person name="Garcia R.M."/>
            <person name="Garner T."/>
            <person name="Garrett T.E."/>
            <person name="Gonzalez D.A."/>
            <person name="Hamid H."/>
            <person name="Hawkins E.S."/>
            <person name="Hirani K."/>
            <person name="Hogues M.E."/>
            <person name="Hollins B."/>
            <person name="Hsiao C.-H."/>
            <person name="Jabil R."/>
            <person name="James M.L."/>
            <person name="Jhangiani S.N."/>
            <person name="Johnson B."/>
            <person name="Johnson Q."/>
            <person name="Joshi V."/>
            <person name="Kalu J.B."/>
            <person name="Kam C."/>
            <person name="Kashfia A."/>
            <person name="Keebler J."/>
            <person name="Kisamo H."/>
            <person name="Kovar C.L."/>
            <person name="Lago L.A."/>
            <person name="Lai C.-Y."/>
            <person name="Laidlaw J."/>
            <person name="Lara F."/>
            <person name="Le T.-K."/>
            <person name="Lee S.L."/>
            <person name="Legall F.H."/>
            <person name="Lemon S.J."/>
            <person name="Lewis L.R."/>
            <person name="Li B."/>
            <person name="Liu Y."/>
            <person name="Liu Y.-S."/>
            <person name="Lopez J."/>
            <person name="Lozado R.J."/>
            <person name="Lu J."/>
            <person name="Madu R.C."/>
            <person name="Maheshwari M."/>
            <person name="Maheshwari R."/>
            <person name="Malloy K."/>
            <person name="Martinez E."/>
            <person name="Mathew T."/>
            <person name="Mercado I.C."/>
            <person name="Mercado C."/>
            <person name="Meyer B."/>
            <person name="Montgomery K."/>
            <person name="Morgan M.B."/>
            <person name="Munidasa M."/>
            <person name="Nazareth L.V."/>
            <person name="Nelson J."/>
            <person name="Ng B.M."/>
            <person name="Nguyen N.B."/>
            <person name="Nguyen P.Q."/>
            <person name="Nguyen T."/>
            <person name="Obregon M."/>
            <person name="Okwuonu G.O."/>
            <person name="Onwere C.G."/>
            <person name="Orozco G."/>
            <person name="Parra A."/>
            <person name="Patel S."/>
            <person name="Patil S."/>
            <person name="Perez A."/>
            <person name="Perez Y."/>
            <person name="Pham C."/>
            <person name="Primus E.L."/>
            <person name="Pu L.-L."/>
            <person name="Puazo M."/>
            <person name="Qin X."/>
            <person name="Quiroz J.B."/>
            <person name="Reese J."/>
            <person name="Richards S."/>
            <person name="Rives C.M."/>
            <person name="Robberts R."/>
            <person name="Ruiz S.J."/>
            <person name="Ruiz M.J."/>
            <person name="Santibanez J."/>
            <person name="Schneider B.W."/>
            <person name="Sisson I."/>
            <person name="Smith M."/>
            <person name="Sodergren E."/>
            <person name="Song X.-Z."/>
            <person name="Song B.B."/>
            <person name="Summersgill H."/>
            <person name="Thelus R."/>
            <person name="Thornton R.D."/>
            <person name="Trejos Z.Y."/>
            <person name="Usmani K."/>
            <person name="Vattathil S."/>
            <person name="Villasana D."/>
            <person name="Walker D.L."/>
            <person name="Wang S."/>
            <person name="Wang K."/>
            <person name="White C.S."/>
            <person name="Williams A.C."/>
            <person name="Williamson J."/>
            <person name="Wilson K."/>
            <person name="Woghiren I.O."/>
            <person name="Woodworth J.R."/>
            <person name="Worley K.C."/>
            <person name="Wright R.A."/>
            <person name="Wu W."/>
            <person name="Young L."/>
            <person name="Zhang L."/>
            <person name="Zhang J."/>
            <person name="Zhu Y."/>
            <person name="Muzny D.M."/>
            <person name="Weinstock G."/>
            <person name="Gibbs R.A."/>
        </authorList>
    </citation>
    <scope>NUCLEOTIDE SEQUENCE [LARGE SCALE GENOMIC DNA]</scope>
    <source>
        <strain evidence="3">LSR1</strain>
    </source>
</reference>
<dbReference type="PANTHER" id="PTHR37162:SF1">
    <property type="entry name" value="BED-TYPE DOMAIN-CONTAINING PROTEIN"/>
    <property type="match status" value="1"/>
</dbReference>
<keyword evidence="1" id="KW-0472">Membrane</keyword>